<dbReference type="AlphaFoldDB" id="A0A2S7DJ75"/>
<evidence type="ECO:0000313" key="1">
    <source>
        <dbReference type="EMBL" id="PPU73875.1"/>
    </source>
</evidence>
<protein>
    <submittedName>
        <fullName evidence="1">Uncharacterized protein</fullName>
    </submittedName>
</protein>
<evidence type="ECO:0000313" key="2">
    <source>
        <dbReference type="Proteomes" id="UP000239865"/>
    </source>
</evidence>
<name>A0A2S7DJ75_9XANT</name>
<comment type="caution">
    <text evidence="1">The sequence shown here is derived from an EMBL/GenBank/DDBJ whole genome shotgun (WGS) entry which is preliminary data.</text>
</comment>
<gene>
    <name evidence="1" type="ORF">XmelCFBP4644_05310</name>
</gene>
<dbReference type="EMBL" id="MDEH01000002">
    <property type="protein sequence ID" value="PPU73875.1"/>
    <property type="molecule type" value="Genomic_DNA"/>
</dbReference>
<accession>A0A2S7DJ75</accession>
<organism evidence="1 2">
    <name type="scientific">Xanthomonas melonis</name>
    <dbReference type="NCBI Taxonomy" id="56456"/>
    <lineage>
        <taxon>Bacteria</taxon>
        <taxon>Pseudomonadati</taxon>
        <taxon>Pseudomonadota</taxon>
        <taxon>Gammaproteobacteria</taxon>
        <taxon>Lysobacterales</taxon>
        <taxon>Lysobacteraceae</taxon>
        <taxon>Xanthomonas</taxon>
    </lineage>
</organism>
<sequence>MAIACISWIDEWIGHHATVRSREWACLVCLTQRVEDCGTLKCMLYTAFDVVRLLVTFDDLVGKHAVDSRLYVVDTL</sequence>
<dbReference type="Proteomes" id="UP000239865">
    <property type="component" value="Unassembled WGS sequence"/>
</dbReference>
<proteinExistence type="predicted"/>
<reference evidence="1 2" key="1">
    <citation type="submission" date="2016-08" db="EMBL/GenBank/DDBJ databases">
        <authorList>
            <person name="Seilhamer J.J."/>
        </authorList>
    </citation>
    <scope>NUCLEOTIDE SEQUENCE [LARGE SCALE GENOMIC DNA]</scope>
    <source>
        <strain evidence="1 2">CFBP4644</strain>
    </source>
</reference>